<dbReference type="AlphaFoldDB" id="A0AAV9AX53"/>
<comment type="caution">
    <text evidence="1">The sequence shown here is derived from an EMBL/GenBank/DDBJ whole genome shotgun (WGS) entry which is preliminary data.</text>
</comment>
<name>A0AAV9AX53_ACOGR</name>
<evidence type="ECO:0000313" key="2">
    <source>
        <dbReference type="Proteomes" id="UP001179952"/>
    </source>
</evidence>
<reference evidence="1" key="2">
    <citation type="submission" date="2023-06" db="EMBL/GenBank/DDBJ databases">
        <authorList>
            <person name="Ma L."/>
            <person name="Liu K.-W."/>
            <person name="Li Z."/>
            <person name="Hsiao Y.-Y."/>
            <person name="Qi Y."/>
            <person name="Fu T."/>
            <person name="Tang G."/>
            <person name="Zhang D."/>
            <person name="Sun W.-H."/>
            <person name="Liu D.-K."/>
            <person name="Li Y."/>
            <person name="Chen G.-Z."/>
            <person name="Liu X.-D."/>
            <person name="Liao X.-Y."/>
            <person name="Jiang Y.-T."/>
            <person name="Yu X."/>
            <person name="Hao Y."/>
            <person name="Huang J."/>
            <person name="Zhao X.-W."/>
            <person name="Ke S."/>
            <person name="Chen Y.-Y."/>
            <person name="Wu W.-L."/>
            <person name="Hsu J.-L."/>
            <person name="Lin Y.-F."/>
            <person name="Huang M.-D."/>
            <person name="Li C.-Y."/>
            <person name="Huang L."/>
            <person name="Wang Z.-W."/>
            <person name="Zhao X."/>
            <person name="Zhong W.-Y."/>
            <person name="Peng D.-H."/>
            <person name="Ahmad S."/>
            <person name="Lan S."/>
            <person name="Zhang J.-S."/>
            <person name="Tsai W.-C."/>
            <person name="Van De Peer Y."/>
            <person name="Liu Z.-J."/>
        </authorList>
    </citation>
    <scope>NUCLEOTIDE SEQUENCE</scope>
    <source>
        <strain evidence="1">SCP</strain>
        <tissue evidence="1">Leaves</tissue>
    </source>
</reference>
<accession>A0AAV9AX53</accession>
<dbReference type="Proteomes" id="UP001179952">
    <property type="component" value="Unassembled WGS sequence"/>
</dbReference>
<proteinExistence type="predicted"/>
<gene>
    <name evidence="1" type="ORF">QJS04_geneDACA013985</name>
</gene>
<protein>
    <submittedName>
        <fullName evidence="1">Uncharacterized protein</fullName>
    </submittedName>
</protein>
<reference evidence="1" key="1">
    <citation type="journal article" date="2023" name="Nat. Commun.">
        <title>Diploid and tetraploid genomes of Acorus and the evolution of monocots.</title>
        <authorList>
            <person name="Ma L."/>
            <person name="Liu K.W."/>
            <person name="Li Z."/>
            <person name="Hsiao Y.Y."/>
            <person name="Qi Y."/>
            <person name="Fu T."/>
            <person name="Tang G.D."/>
            <person name="Zhang D."/>
            <person name="Sun W.H."/>
            <person name="Liu D.K."/>
            <person name="Li Y."/>
            <person name="Chen G.Z."/>
            <person name="Liu X.D."/>
            <person name="Liao X.Y."/>
            <person name="Jiang Y.T."/>
            <person name="Yu X."/>
            <person name="Hao Y."/>
            <person name="Huang J."/>
            <person name="Zhao X.W."/>
            <person name="Ke S."/>
            <person name="Chen Y.Y."/>
            <person name="Wu W.L."/>
            <person name="Hsu J.L."/>
            <person name="Lin Y.F."/>
            <person name="Huang M.D."/>
            <person name="Li C.Y."/>
            <person name="Huang L."/>
            <person name="Wang Z.W."/>
            <person name="Zhao X."/>
            <person name="Zhong W.Y."/>
            <person name="Peng D.H."/>
            <person name="Ahmad S."/>
            <person name="Lan S."/>
            <person name="Zhang J.S."/>
            <person name="Tsai W.C."/>
            <person name="Van de Peer Y."/>
            <person name="Liu Z.J."/>
        </authorList>
    </citation>
    <scope>NUCLEOTIDE SEQUENCE</scope>
    <source>
        <strain evidence="1">SCP</strain>
    </source>
</reference>
<evidence type="ECO:0000313" key="1">
    <source>
        <dbReference type="EMBL" id="KAK1268767.1"/>
    </source>
</evidence>
<sequence length="65" mass="7087">MHAGQREDNTTSILRIHIRASGEEFPLEHDGEPSLIGRSPSFALDFRAGFGFLVFGDDGATVVQL</sequence>
<keyword evidence="2" id="KW-1185">Reference proteome</keyword>
<organism evidence="1 2">
    <name type="scientific">Acorus gramineus</name>
    <name type="common">Dwarf sweet flag</name>
    <dbReference type="NCBI Taxonomy" id="55184"/>
    <lineage>
        <taxon>Eukaryota</taxon>
        <taxon>Viridiplantae</taxon>
        <taxon>Streptophyta</taxon>
        <taxon>Embryophyta</taxon>
        <taxon>Tracheophyta</taxon>
        <taxon>Spermatophyta</taxon>
        <taxon>Magnoliopsida</taxon>
        <taxon>Liliopsida</taxon>
        <taxon>Acoraceae</taxon>
        <taxon>Acorus</taxon>
    </lineage>
</organism>
<dbReference type="EMBL" id="JAUJYN010000006">
    <property type="protein sequence ID" value="KAK1268767.1"/>
    <property type="molecule type" value="Genomic_DNA"/>
</dbReference>